<dbReference type="SUPFAM" id="SSF53271">
    <property type="entry name" value="PRTase-like"/>
    <property type="match status" value="1"/>
</dbReference>
<sequence>MKILEDRIRREGTLLPGEVLKVDNFINHQIDPQLFMQMGEDFYQHFKDQQINKILTLEVSGIALAFAAATYFNVPVVFAKKSQSLTLGDDVYQSTITSYTKQKTYDIRVQKSFLNQSDRVLIIDDFLAMGQALGGLIDLCDQAGAQVAGIGIAIEKAFQPGGQLYRERGYEIYSQARIEKMTEEEIIFCQN</sequence>
<feature type="domain" description="Phosphoribosyltransferase" evidence="8">
    <location>
        <begin position="33"/>
        <end position="156"/>
    </location>
</feature>
<evidence type="ECO:0000313" key="10">
    <source>
        <dbReference type="Proteomes" id="UP000198833"/>
    </source>
</evidence>
<dbReference type="PANTHER" id="PTHR43864">
    <property type="entry name" value="HYPOXANTHINE/GUANINE PHOSPHORIBOSYLTRANSFERASE"/>
    <property type="match status" value="1"/>
</dbReference>
<feature type="binding site" evidence="5">
    <location>
        <begin position="128"/>
        <end position="132"/>
    </location>
    <ligand>
        <name>5-phospho-alpha-D-ribose 1-diphosphate</name>
        <dbReference type="ChEBI" id="CHEBI:58017"/>
    </ligand>
</feature>
<comment type="subcellular location">
    <subcellularLocation>
        <location evidence="5">Cytoplasm</location>
    </subcellularLocation>
</comment>
<dbReference type="InterPro" id="IPR000836">
    <property type="entry name" value="PRTase_dom"/>
</dbReference>
<keyword evidence="3 5" id="KW-0808">Transferase</keyword>
<evidence type="ECO:0000256" key="4">
    <source>
        <dbReference type="ARBA" id="ARBA00022726"/>
    </source>
</evidence>
<dbReference type="RefSeq" id="WP_092569915.1">
    <property type="nucleotide sequence ID" value="NZ_CALUDV010000002.1"/>
</dbReference>
<feature type="transmembrane region" description="Helical" evidence="7">
    <location>
        <begin position="54"/>
        <end position="74"/>
    </location>
</feature>
<keyword evidence="4 5" id="KW-0660">Purine salvage</keyword>
<keyword evidence="10" id="KW-1185">Reference proteome</keyword>
<evidence type="ECO:0000256" key="7">
    <source>
        <dbReference type="SAM" id="Phobius"/>
    </source>
</evidence>
<keyword evidence="7" id="KW-1133">Transmembrane helix</keyword>
<name>A0A1H8ZDU5_9LACT</name>
<feature type="binding site" evidence="5">
    <location>
        <position position="20"/>
    </location>
    <ligand>
        <name>xanthine</name>
        <dbReference type="ChEBI" id="CHEBI:17712"/>
    </ligand>
</feature>
<dbReference type="EC" id="2.4.2.22" evidence="5 6"/>
<keyword evidence="7" id="KW-0812">Transmembrane</keyword>
<protein>
    <recommendedName>
        <fullName evidence="5 6">Xanthine phosphoribosyltransferase</fullName>
        <shortName evidence="5">XPRTase</shortName>
        <ecNumber evidence="5 6">2.4.2.22</ecNumber>
    </recommendedName>
</protein>
<reference evidence="9 10" key="1">
    <citation type="submission" date="2016-10" db="EMBL/GenBank/DDBJ databases">
        <authorList>
            <person name="de Groot N.N."/>
        </authorList>
    </citation>
    <scope>NUCLEOTIDE SEQUENCE [LARGE SCALE GENOMIC DNA]</scope>
    <source>
        <strain evidence="9 10">DSM 15695</strain>
    </source>
</reference>
<dbReference type="UniPathway" id="UPA00602">
    <property type="reaction ID" value="UER00658"/>
</dbReference>
<dbReference type="OrthoDB" id="9790678at2"/>
<dbReference type="CDD" id="cd06223">
    <property type="entry name" value="PRTases_typeI"/>
    <property type="match status" value="1"/>
</dbReference>
<evidence type="ECO:0000256" key="1">
    <source>
        <dbReference type="ARBA" id="ARBA00022490"/>
    </source>
</evidence>
<comment type="subunit">
    <text evidence="5">Homodimer.</text>
</comment>
<comment type="pathway">
    <text evidence="5">Purine metabolism; XMP biosynthesis via salvage pathway; XMP from xanthine: step 1/1.</text>
</comment>
<dbReference type="NCBIfam" id="NF006671">
    <property type="entry name" value="PRK09219.1"/>
    <property type="match status" value="1"/>
</dbReference>
<dbReference type="GO" id="GO:0006166">
    <property type="term" value="P:purine ribonucleoside salvage"/>
    <property type="evidence" value="ECO:0007669"/>
    <property type="project" value="UniProtKB-KW"/>
</dbReference>
<evidence type="ECO:0000256" key="5">
    <source>
        <dbReference type="HAMAP-Rule" id="MF_01184"/>
    </source>
</evidence>
<comment type="catalytic activity">
    <reaction evidence="5">
        <text>XMP + diphosphate = xanthine + 5-phospho-alpha-D-ribose 1-diphosphate</text>
        <dbReference type="Rhea" id="RHEA:10800"/>
        <dbReference type="ChEBI" id="CHEBI:17712"/>
        <dbReference type="ChEBI" id="CHEBI:33019"/>
        <dbReference type="ChEBI" id="CHEBI:57464"/>
        <dbReference type="ChEBI" id="CHEBI:58017"/>
        <dbReference type="EC" id="2.4.2.22"/>
    </reaction>
</comment>
<dbReference type="GO" id="GO:0046110">
    <property type="term" value="P:xanthine metabolic process"/>
    <property type="evidence" value="ECO:0007669"/>
    <property type="project" value="UniProtKB-UniRule"/>
</dbReference>
<dbReference type="AlphaFoldDB" id="A0A1H8ZDU5"/>
<evidence type="ECO:0000313" key="9">
    <source>
        <dbReference type="EMBL" id="SEP62576.1"/>
    </source>
</evidence>
<evidence type="ECO:0000259" key="8">
    <source>
        <dbReference type="Pfam" id="PF00156"/>
    </source>
</evidence>
<dbReference type="Gene3D" id="3.40.50.2020">
    <property type="match status" value="1"/>
</dbReference>
<feature type="binding site" evidence="5">
    <location>
        <position position="27"/>
    </location>
    <ligand>
        <name>xanthine</name>
        <dbReference type="ChEBI" id="CHEBI:17712"/>
    </ligand>
</feature>
<keyword evidence="1 5" id="KW-0963">Cytoplasm</keyword>
<keyword evidence="2 5" id="KW-0328">Glycosyltransferase</keyword>
<proteinExistence type="inferred from homology"/>
<dbReference type="Proteomes" id="UP000198833">
    <property type="component" value="Unassembled WGS sequence"/>
</dbReference>
<dbReference type="InterPro" id="IPR029057">
    <property type="entry name" value="PRTase-like"/>
</dbReference>
<feature type="binding site" evidence="5">
    <location>
        <position position="156"/>
    </location>
    <ligand>
        <name>xanthine</name>
        <dbReference type="ChEBI" id="CHEBI:17712"/>
    </ligand>
</feature>
<organism evidence="9 10">
    <name type="scientific">Ignavigranum ruoffiae</name>
    <dbReference type="NCBI Taxonomy" id="89093"/>
    <lineage>
        <taxon>Bacteria</taxon>
        <taxon>Bacillati</taxon>
        <taxon>Bacillota</taxon>
        <taxon>Bacilli</taxon>
        <taxon>Lactobacillales</taxon>
        <taxon>Aerococcaceae</taxon>
        <taxon>Ignavigranum</taxon>
    </lineage>
</organism>
<dbReference type="Pfam" id="PF00156">
    <property type="entry name" value="Pribosyltran"/>
    <property type="match status" value="1"/>
</dbReference>
<evidence type="ECO:0000256" key="6">
    <source>
        <dbReference type="NCBIfam" id="TIGR01744"/>
    </source>
</evidence>
<dbReference type="InterPro" id="IPR050118">
    <property type="entry name" value="Pur/Pyrimidine_PRTase"/>
</dbReference>
<gene>
    <name evidence="5" type="primary">xpt</name>
    <name evidence="9" type="ORF">SAMN04488558_101225</name>
</gene>
<dbReference type="NCBIfam" id="TIGR01744">
    <property type="entry name" value="XPRTase"/>
    <property type="match status" value="1"/>
</dbReference>
<comment type="similarity">
    <text evidence="5">Belongs to the purine/pyrimidine phosphoribosyltransferase family. Xpt subfamily.</text>
</comment>
<dbReference type="GO" id="GO:0000310">
    <property type="term" value="F:xanthine phosphoribosyltransferase activity"/>
    <property type="evidence" value="ECO:0007669"/>
    <property type="project" value="UniProtKB-UniRule"/>
</dbReference>
<dbReference type="GO" id="GO:0005737">
    <property type="term" value="C:cytoplasm"/>
    <property type="evidence" value="ECO:0007669"/>
    <property type="project" value="UniProtKB-SubCell"/>
</dbReference>
<evidence type="ECO:0000256" key="2">
    <source>
        <dbReference type="ARBA" id="ARBA00022676"/>
    </source>
</evidence>
<comment type="function">
    <text evidence="5">Converts the preformed base xanthine, a product of nucleic acid breakdown, to xanthosine 5'-monophosphate (XMP), so it can be reused for RNA or DNA synthesis.</text>
</comment>
<accession>A0A1H8ZDU5</accession>
<dbReference type="STRING" id="89093.SAMN04488558_101225"/>
<dbReference type="GO" id="GO:0032265">
    <property type="term" value="P:XMP salvage"/>
    <property type="evidence" value="ECO:0007669"/>
    <property type="project" value="UniProtKB-UniRule"/>
</dbReference>
<keyword evidence="7" id="KW-0472">Membrane</keyword>
<dbReference type="InterPro" id="IPR010079">
    <property type="entry name" value="Xanthine_PRibTrfase"/>
</dbReference>
<evidence type="ECO:0000256" key="3">
    <source>
        <dbReference type="ARBA" id="ARBA00022679"/>
    </source>
</evidence>
<dbReference type="EMBL" id="FOEN01000001">
    <property type="protein sequence ID" value="SEP62576.1"/>
    <property type="molecule type" value="Genomic_DNA"/>
</dbReference>
<dbReference type="HAMAP" id="MF_01184">
    <property type="entry name" value="XPRTase"/>
    <property type="match status" value="1"/>
</dbReference>
<dbReference type="PANTHER" id="PTHR43864:SF1">
    <property type="entry name" value="XANTHINE PHOSPHORIBOSYLTRANSFERASE"/>
    <property type="match status" value="1"/>
</dbReference>